<evidence type="ECO:0000259" key="1">
    <source>
        <dbReference type="Pfam" id="PF01521"/>
    </source>
</evidence>
<sequence length="168" mass="18330">MNIALYYLIHTYYPIKQGASSTYGLVPCYFLTNQKIRASIIVMRLHIPRMSAVNYKTGNEKLIKVLDGASQHLNALLKKQGRPDGALRIAVVGGGCSGLQYKMDLTDGPRDRDILVRSNEVNVVIDPKSALFVAGSELDYSDDLQQGGFKVSNPNAQVTCSCGESFAA</sequence>
<organism evidence="2 3">
    <name type="scientific">Rubritalea squalenifaciens DSM 18772</name>
    <dbReference type="NCBI Taxonomy" id="1123071"/>
    <lineage>
        <taxon>Bacteria</taxon>
        <taxon>Pseudomonadati</taxon>
        <taxon>Verrucomicrobiota</taxon>
        <taxon>Verrucomicrobiia</taxon>
        <taxon>Verrucomicrobiales</taxon>
        <taxon>Rubritaleaceae</taxon>
        <taxon>Rubritalea</taxon>
    </lineage>
</organism>
<dbReference type="EMBL" id="FQYR01000003">
    <property type="protein sequence ID" value="SHJ33720.1"/>
    <property type="molecule type" value="Genomic_DNA"/>
</dbReference>
<reference evidence="2 3" key="1">
    <citation type="submission" date="2016-11" db="EMBL/GenBank/DDBJ databases">
        <authorList>
            <person name="Jaros S."/>
            <person name="Januszkiewicz K."/>
            <person name="Wedrychowicz H."/>
        </authorList>
    </citation>
    <scope>NUCLEOTIDE SEQUENCE [LARGE SCALE GENOMIC DNA]</scope>
    <source>
        <strain evidence="2 3">DSM 18772</strain>
    </source>
</reference>
<protein>
    <submittedName>
        <fullName evidence="2">Iron-sulfur cluster assembly accessory protein</fullName>
    </submittedName>
</protein>
<dbReference type="InterPro" id="IPR031108">
    <property type="entry name" value="IscA_plant_cyanobact"/>
</dbReference>
<dbReference type="AlphaFoldDB" id="A0A1M6IH26"/>
<feature type="domain" description="Core" evidence="1">
    <location>
        <begin position="63"/>
        <end position="163"/>
    </location>
</feature>
<dbReference type="GO" id="GO:0016226">
    <property type="term" value="P:iron-sulfur cluster assembly"/>
    <property type="evidence" value="ECO:0007669"/>
    <property type="project" value="InterPro"/>
</dbReference>
<dbReference type="GO" id="GO:0051537">
    <property type="term" value="F:2 iron, 2 sulfur cluster binding"/>
    <property type="evidence" value="ECO:0007669"/>
    <property type="project" value="UniProtKB-ARBA"/>
</dbReference>
<dbReference type="PANTHER" id="PTHR47265">
    <property type="entry name" value="IRON-SULFUR ASSEMBLY PROTEIN ISCA, CHLOROPLASTIC"/>
    <property type="match status" value="1"/>
</dbReference>
<dbReference type="PANTHER" id="PTHR47265:SF1">
    <property type="entry name" value="IRON-SULFUR ASSEMBLY PROTEIN ISCA, CHLOROPLASTIC"/>
    <property type="match status" value="1"/>
</dbReference>
<proteinExistence type="predicted"/>
<dbReference type="NCBIfam" id="TIGR00049">
    <property type="entry name" value="iron-sulfur cluster assembly accessory protein"/>
    <property type="match status" value="1"/>
</dbReference>
<dbReference type="InterPro" id="IPR000361">
    <property type="entry name" value="ATAP_core_dom"/>
</dbReference>
<dbReference type="InterPro" id="IPR016092">
    <property type="entry name" value="ATAP"/>
</dbReference>
<dbReference type="SUPFAM" id="SSF89360">
    <property type="entry name" value="HesB-like domain"/>
    <property type="match status" value="1"/>
</dbReference>
<dbReference type="GO" id="GO:0030674">
    <property type="term" value="F:protein-macromolecule adaptor activity"/>
    <property type="evidence" value="ECO:0007669"/>
    <property type="project" value="TreeGrafter"/>
</dbReference>
<dbReference type="Proteomes" id="UP000184510">
    <property type="component" value="Unassembled WGS sequence"/>
</dbReference>
<dbReference type="PROSITE" id="PS01152">
    <property type="entry name" value="HESB"/>
    <property type="match status" value="1"/>
</dbReference>
<dbReference type="Gene3D" id="2.60.300.12">
    <property type="entry name" value="HesB-like domain"/>
    <property type="match status" value="1"/>
</dbReference>
<dbReference type="Pfam" id="PF01521">
    <property type="entry name" value="Fe-S_biosyn"/>
    <property type="match status" value="1"/>
</dbReference>
<dbReference type="FunCoup" id="A0A1M6IH26">
    <property type="interactions" value="419"/>
</dbReference>
<evidence type="ECO:0000313" key="3">
    <source>
        <dbReference type="Proteomes" id="UP000184510"/>
    </source>
</evidence>
<dbReference type="STRING" id="1123071.SAMN02745181_1808"/>
<keyword evidence="3" id="KW-1185">Reference proteome</keyword>
<evidence type="ECO:0000313" key="2">
    <source>
        <dbReference type="EMBL" id="SHJ33720.1"/>
    </source>
</evidence>
<accession>A0A1M6IH26</accession>
<gene>
    <name evidence="2" type="ORF">SAMN02745181_1808</name>
</gene>
<name>A0A1M6IH26_9BACT</name>
<dbReference type="InParanoid" id="A0A1M6IH26"/>
<dbReference type="InterPro" id="IPR035903">
    <property type="entry name" value="HesB-like_dom_sf"/>
</dbReference>
<dbReference type="InterPro" id="IPR017870">
    <property type="entry name" value="FeS_cluster_insertion_CS"/>
</dbReference>